<name>A0ABQ7G0N1_DUNSA</name>
<proteinExistence type="predicted"/>
<organism evidence="2 3">
    <name type="scientific">Dunaliella salina</name>
    <name type="common">Green alga</name>
    <name type="synonym">Protococcus salinus</name>
    <dbReference type="NCBI Taxonomy" id="3046"/>
    <lineage>
        <taxon>Eukaryota</taxon>
        <taxon>Viridiplantae</taxon>
        <taxon>Chlorophyta</taxon>
        <taxon>core chlorophytes</taxon>
        <taxon>Chlorophyceae</taxon>
        <taxon>CS clade</taxon>
        <taxon>Chlamydomonadales</taxon>
        <taxon>Dunaliellaceae</taxon>
        <taxon>Dunaliella</taxon>
    </lineage>
</organism>
<reference evidence="2" key="1">
    <citation type="submission" date="2017-08" db="EMBL/GenBank/DDBJ databases">
        <authorList>
            <person name="Polle J.E."/>
            <person name="Barry K."/>
            <person name="Cushman J."/>
            <person name="Schmutz J."/>
            <person name="Tran D."/>
            <person name="Hathwaick L.T."/>
            <person name="Yim W.C."/>
            <person name="Jenkins J."/>
            <person name="Mckie-Krisberg Z.M."/>
            <person name="Prochnik S."/>
            <person name="Lindquist E."/>
            <person name="Dockter R.B."/>
            <person name="Adam C."/>
            <person name="Molina H."/>
            <person name="Bunkerborg J."/>
            <person name="Jin E."/>
            <person name="Buchheim M."/>
            <person name="Magnuson J."/>
        </authorList>
    </citation>
    <scope>NUCLEOTIDE SEQUENCE</scope>
    <source>
        <strain evidence="2">CCAP 19/18</strain>
    </source>
</reference>
<feature type="region of interest" description="Disordered" evidence="1">
    <location>
        <begin position="103"/>
        <end position="122"/>
    </location>
</feature>
<sequence>MMGTILLQQSCSQMLYTSVQDRFASVELPPQTDTLECSSTCAHSASTLTRNGSFFDDGCYGRWRTPSWQFPQLPPSLGGSLAVRGRGPCARCSLQTLFSAPQVPPHSHMKTLSTPQLERQCS</sequence>
<evidence type="ECO:0000256" key="1">
    <source>
        <dbReference type="SAM" id="MobiDB-lite"/>
    </source>
</evidence>
<dbReference type="EMBL" id="MU070350">
    <property type="protein sequence ID" value="KAF5828166.1"/>
    <property type="molecule type" value="Genomic_DNA"/>
</dbReference>
<dbReference type="Proteomes" id="UP000815325">
    <property type="component" value="Unassembled WGS sequence"/>
</dbReference>
<gene>
    <name evidence="2" type="ORF">DUNSADRAFT_18106</name>
</gene>
<keyword evidence="3" id="KW-1185">Reference proteome</keyword>
<protein>
    <recommendedName>
        <fullName evidence="4">Encoded protein</fullName>
    </recommendedName>
</protein>
<evidence type="ECO:0008006" key="4">
    <source>
        <dbReference type="Google" id="ProtNLM"/>
    </source>
</evidence>
<evidence type="ECO:0000313" key="3">
    <source>
        <dbReference type="Proteomes" id="UP000815325"/>
    </source>
</evidence>
<evidence type="ECO:0000313" key="2">
    <source>
        <dbReference type="EMBL" id="KAF5828166.1"/>
    </source>
</evidence>
<feature type="compositionally biased region" description="Polar residues" evidence="1">
    <location>
        <begin position="110"/>
        <end position="122"/>
    </location>
</feature>
<accession>A0ABQ7G0N1</accession>
<comment type="caution">
    <text evidence="2">The sequence shown here is derived from an EMBL/GenBank/DDBJ whole genome shotgun (WGS) entry which is preliminary data.</text>
</comment>